<proteinExistence type="predicted"/>
<keyword evidence="2" id="KW-0238">DNA-binding</keyword>
<gene>
    <name evidence="6" type="ORF">CfE428DRAFT_1588</name>
</gene>
<dbReference type="InterPro" id="IPR016032">
    <property type="entry name" value="Sig_transdc_resp-reg_C-effctor"/>
</dbReference>
<dbReference type="CDD" id="cd17535">
    <property type="entry name" value="REC_NarL-like"/>
    <property type="match status" value="1"/>
</dbReference>
<dbReference type="GO" id="GO:0006355">
    <property type="term" value="P:regulation of DNA-templated transcription"/>
    <property type="evidence" value="ECO:0007669"/>
    <property type="project" value="InterPro"/>
</dbReference>
<feature type="modified residue" description="4-aspartylphosphate" evidence="3">
    <location>
        <position position="59"/>
    </location>
</feature>
<organism evidence="6 7">
    <name type="scientific">Chthoniobacter flavus Ellin428</name>
    <dbReference type="NCBI Taxonomy" id="497964"/>
    <lineage>
        <taxon>Bacteria</taxon>
        <taxon>Pseudomonadati</taxon>
        <taxon>Verrucomicrobiota</taxon>
        <taxon>Spartobacteria</taxon>
        <taxon>Chthoniobacterales</taxon>
        <taxon>Chthoniobacteraceae</taxon>
        <taxon>Chthoniobacter</taxon>
    </lineage>
</organism>
<evidence type="ECO:0000259" key="4">
    <source>
        <dbReference type="PROSITE" id="PS50043"/>
    </source>
</evidence>
<dbReference type="InterPro" id="IPR001789">
    <property type="entry name" value="Sig_transdc_resp-reg_receiver"/>
</dbReference>
<dbReference type="SMART" id="SM00448">
    <property type="entry name" value="REC"/>
    <property type="match status" value="1"/>
</dbReference>
<dbReference type="PROSITE" id="PS50043">
    <property type="entry name" value="HTH_LUXR_2"/>
    <property type="match status" value="1"/>
</dbReference>
<dbReference type="PRINTS" id="PR00038">
    <property type="entry name" value="HTHLUXR"/>
</dbReference>
<evidence type="ECO:0000256" key="1">
    <source>
        <dbReference type="ARBA" id="ARBA00022553"/>
    </source>
</evidence>
<accession>B4CWX5</accession>
<dbReference type="STRING" id="497964.CfE428DRAFT_1588"/>
<sequence>MPKLKPIRILVVDDHHVVRSGLAASLGLEDDLNVVGEAGNAGEAVTQFRKHHPDVVLMDLRLPGANGTAATADLRREWPDARVLMFTTFDGEEDIYRAMQAGARGYLLKSAAREELLSAIRAVAAGERHLSAALAQRLAGRVAAPDVSDREREVLQLIARGKANKEIAAALGISEETVKRHASNLFVKMGVADRAQATSEGIRRGLIQLE</sequence>
<dbReference type="EMBL" id="ABVL01000003">
    <property type="protein sequence ID" value="EDY21295.1"/>
    <property type="molecule type" value="Genomic_DNA"/>
</dbReference>
<dbReference type="InParanoid" id="B4CWX5"/>
<dbReference type="SUPFAM" id="SSF52172">
    <property type="entry name" value="CheY-like"/>
    <property type="match status" value="1"/>
</dbReference>
<keyword evidence="1 3" id="KW-0597">Phosphoprotein</keyword>
<comment type="caution">
    <text evidence="6">The sequence shown here is derived from an EMBL/GenBank/DDBJ whole genome shotgun (WGS) entry which is preliminary data.</text>
</comment>
<dbReference type="InterPro" id="IPR058245">
    <property type="entry name" value="NreC/VraR/RcsB-like_REC"/>
</dbReference>
<dbReference type="InterPro" id="IPR039420">
    <property type="entry name" value="WalR-like"/>
</dbReference>
<dbReference type="FunCoup" id="B4CWX5">
    <property type="interactions" value="421"/>
</dbReference>
<evidence type="ECO:0000313" key="7">
    <source>
        <dbReference type="Proteomes" id="UP000005824"/>
    </source>
</evidence>
<dbReference type="CDD" id="cd06170">
    <property type="entry name" value="LuxR_C_like"/>
    <property type="match status" value="1"/>
</dbReference>
<dbReference type="RefSeq" id="WP_006978914.1">
    <property type="nucleotide sequence ID" value="NZ_ABVL01000003.1"/>
</dbReference>
<reference evidence="6 7" key="1">
    <citation type="journal article" date="2011" name="J. Bacteriol.">
        <title>Genome sequence of Chthoniobacter flavus Ellin428, an aerobic heterotrophic soil bacterium.</title>
        <authorList>
            <person name="Kant R."/>
            <person name="van Passel M.W."/>
            <person name="Palva A."/>
            <person name="Lucas S."/>
            <person name="Lapidus A."/>
            <person name="Glavina Del Rio T."/>
            <person name="Dalin E."/>
            <person name="Tice H."/>
            <person name="Bruce D."/>
            <person name="Goodwin L."/>
            <person name="Pitluck S."/>
            <person name="Larimer F.W."/>
            <person name="Land M.L."/>
            <person name="Hauser L."/>
            <person name="Sangwan P."/>
            <person name="de Vos W.M."/>
            <person name="Janssen P.H."/>
            <person name="Smidt H."/>
        </authorList>
    </citation>
    <scope>NUCLEOTIDE SEQUENCE [LARGE SCALE GENOMIC DNA]</scope>
    <source>
        <strain evidence="6 7">Ellin428</strain>
    </source>
</reference>
<name>B4CWX5_9BACT</name>
<evidence type="ECO:0000313" key="6">
    <source>
        <dbReference type="EMBL" id="EDY21295.1"/>
    </source>
</evidence>
<dbReference type="PROSITE" id="PS50110">
    <property type="entry name" value="RESPONSE_REGULATORY"/>
    <property type="match status" value="1"/>
</dbReference>
<dbReference type="Proteomes" id="UP000005824">
    <property type="component" value="Unassembled WGS sequence"/>
</dbReference>
<evidence type="ECO:0000259" key="5">
    <source>
        <dbReference type="PROSITE" id="PS50110"/>
    </source>
</evidence>
<dbReference type="AlphaFoldDB" id="B4CWX5"/>
<dbReference type="SMART" id="SM00421">
    <property type="entry name" value="HTH_LUXR"/>
    <property type="match status" value="1"/>
</dbReference>
<dbReference type="SUPFAM" id="SSF46894">
    <property type="entry name" value="C-terminal effector domain of the bipartite response regulators"/>
    <property type="match status" value="1"/>
</dbReference>
<feature type="domain" description="HTH luxR-type" evidence="4">
    <location>
        <begin position="140"/>
        <end position="205"/>
    </location>
</feature>
<dbReference type="PANTHER" id="PTHR43214">
    <property type="entry name" value="TWO-COMPONENT RESPONSE REGULATOR"/>
    <property type="match status" value="1"/>
</dbReference>
<dbReference type="GO" id="GO:0003677">
    <property type="term" value="F:DNA binding"/>
    <property type="evidence" value="ECO:0007669"/>
    <property type="project" value="UniProtKB-KW"/>
</dbReference>
<dbReference type="PROSITE" id="PS00622">
    <property type="entry name" value="HTH_LUXR_1"/>
    <property type="match status" value="1"/>
</dbReference>
<keyword evidence="7" id="KW-1185">Reference proteome</keyword>
<dbReference type="InterPro" id="IPR000792">
    <property type="entry name" value="Tscrpt_reg_LuxR_C"/>
</dbReference>
<protein>
    <submittedName>
        <fullName evidence="6">Two component transcriptional regulator, LuxR family</fullName>
    </submittedName>
</protein>
<dbReference type="InterPro" id="IPR011006">
    <property type="entry name" value="CheY-like_superfamily"/>
</dbReference>
<dbReference type="Pfam" id="PF00196">
    <property type="entry name" value="GerE"/>
    <property type="match status" value="1"/>
</dbReference>
<dbReference type="PANTHER" id="PTHR43214:SF43">
    <property type="entry name" value="TWO-COMPONENT RESPONSE REGULATOR"/>
    <property type="match status" value="1"/>
</dbReference>
<evidence type="ECO:0000256" key="3">
    <source>
        <dbReference type="PROSITE-ProRule" id="PRU00169"/>
    </source>
</evidence>
<dbReference type="Gene3D" id="3.40.50.2300">
    <property type="match status" value="1"/>
</dbReference>
<evidence type="ECO:0000256" key="2">
    <source>
        <dbReference type="ARBA" id="ARBA00023125"/>
    </source>
</evidence>
<dbReference type="eggNOG" id="COG2197">
    <property type="taxonomic scope" value="Bacteria"/>
</dbReference>
<dbReference type="GO" id="GO:0000160">
    <property type="term" value="P:phosphorelay signal transduction system"/>
    <property type="evidence" value="ECO:0007669"/>
    <property type="project" value="InterPro"/>
</dbReference>
<dbReference type="Pfam" id="PF00072">
    <property type="entry name" value="Response_reg"/>
    <property type="match status" value="1"/>
</dbReference>
<feature type="domain" description="Response regulatory" evidence="5">
    <location>
        <begin position="8"/>
        <end position="124"/>
    </location>
</feature>